<keyword evidence="2" id="KW-0472">Membrane</keyword>
<evidence type="ECO:0000256" key="1">
    <source>
        <dbReference type="SAM" id="MobiDB-lite"/>
    </source>
</evidence>
<keyword evidence="2" id="KW-0812">Transmembrane</keyword>
<gene>
    <name evidence="3" type="ORF">RDB_LOCUS106055</name>
</gene>
<feature type="transmembrane region" description="Helical" evidence="2">
    <location>
        <begin position="174"/>
        <end position="198"/>
    </location>
</feature>
<sequence length="353" mass="38892">MVFWESCLHLYQIRNYPHNRYALSIHVLVPAVHTAVGSQLFTNFELYYLLYLLRSCRTVEGIFVWSSVVIIIAGSSILIVRTWLLWGGEKWVLVALIGGLLVASGFSIYYVYVDALQAHIISINPPLLPGCIVRISPTVWRILVPPLFYQTFIIALGVTKVLMTPNRAPLAMRLFVGGTMYYIGVTAVLLFTTIGAAYGPTRAPVIGSGFHTACFSVGCSRIVLSLHSWADKNQRHSVARTSKRITYHSPSSSISTPFPGRDSPDRTKESTPPPDIEAGTIGITSNPSTTAVPLLQPPAANVRPRLPSIGRPPSPEQVLSEAHTLQHQQQRWPPRKSSLYPARHASQTSEVTG</sequence>
<feature type="compositionally biased region" description="Polar residues" evidence="1">
    <location>
        <begin position="282"/>
        <end position="291"/>
    </location>
</feature>
<accession>A0A8H3E4C0</accession>
<organism evidence="3 4">
    <name type="scientific">Rhizoctonia solani</name>
    <dbReference type="NCBI Taxonomy" id="456999"/>
    <lineage>
        <taxon>Eukaryota</taxon>
        <taxon>Fungi</taxon>
        <taxon>Dikarya</taxon>
        <taxon>Basidiomycota</taxon>
        <taxon>Agaricomycotina</taxon>
        <taxon>Agaricomycetes</taxon>
        <taxon>Cantharellales</taxon>
        <taxon>Ceratobasidiaceae</taxon>
        <taxon>Rhizoctonia</taxon>
    </lineage>
</organism>
<proteinExistence type="predicted"/>
<evidence type="ECO:0000313" key="3">
    <source>
        <dbReference type="EMBL" id="CAE7170881.1"/>
    </source>
</evidence>
<feature type="region of interest" description="Disordered" evidence="1">
    <location>
        <begin position="239"/>
        <end position="353"/>
    </location>
</feature>
<feature type="transmembrane region" description="Helical" evidence="2">
    <location>
        <begin position="62"/>
        <end position="84"/>
    </location>
</feature>
<name>A0A8H3E4C0_9AGAM</name>
<comment type="caution">
    <text evidence="3">The sequence shown here is derived from an EMBL/GenBank/DDBJ whole genome shotgun (WGS) entry which is preliminary data.</text>
</comment>
<protein>
    <submittedName>
        <fullName evidence="3">Uncharacterized protein</fullName>
    </submittedName>
</protein>
<evidence type="ECO:0000256" key="2">
    <source>
        <dbReference type="SAM" id="Phobius"/>
    </source>
</evidence>
<dbReference type="AlphaFoldDB" id="A0A8H3E4C0"/>
<keyword evidence="2" id="KW-1133">Transmembrane helix</keyword>
<feature type="transmembrane region" description="Helical" evidence="2">
    <location>
        <begin position="21"/>
        <end position="42"/>
    </location>
</feature>
<feature type="transmembrane region" description="Helical" evidence="2">
    <location>
        <begin position="91"/>
        <end position="112"/>
    </location>
</feature>
<reference evidence="3" key="1">
    <citation type="submission" date="2021-01" db="EMBL/GenBank/DDBJ databases">
        <authorList>
            <person name="Kaushik A."/>
        </authorList>
    </citation>
    <scope>NUCLEOTIDE SEQUENCE</scope>
    <source>
        <strain evidence="3">AG5</strain>
    </source>
</reference>
<evidence type="ECO:0000313" key="4">
    <source>
        <dbReference type="Proteomes" id="UP000663827"/>
    </source>
</evidence>
<dbReference type="Proteomes" id="UP000663827">
    <property type="component" value="Unassembled WGS sequence"/>
</dbReference>
<dbReference type="EMBL" id="CAJNJQ010002267">
    <property type="protein sequence ID" value="CAE7170881.1"/>
    <property type="molecule type" value="Genomic_DNA"/>
</dbReference>
<feature type="transmembrane region" description="Helical" evidence="2">
    <location>
        <begin position="142"/>
        <end position="162"/>
    </location>
</feature>